<protein>
    <submittedName>
        <fullName evidence="6">Creatininase family protein</fullName>
    </submittedName>
</protein>
<evidence type="ECO:0000256" key="2">
    <source>
        <dbReference type="ARBA" id="ARBA00022723"/>
    </source>
</evidence>
<organism evidence="6 7">
    <name type="scientific">Congregibacter variabilis</name>
    <dbReference type="NCBI Taxonomy" id="3081200"/>
    <lineage>
        <taxon>Bacteria</taxon>
        <taxon>Pseudomonadati</taxon>
        <taxon>Pseudomonadota</taxon>
        <taxon>Gammaproteobacteria</taxon>
        <taxon>Cellvibrionales</taxon>
        <taxon>Halieaceae</taxon>
        <taxon>Congregibacter</taxon>
    </lineage>
</organism>
<dbReference type="Proteomes" id="UP001626537">
    <property type="component" value="Chromosome"/>
</dbReference>
<evidence type="ECO:0000256" key="3">
    <source>
        <dbReference type="ARBA" id="ARBA00022801"/>
    </source>
</evidence>
<reference evidence="6 7" key="1">
    <citation type="submission" date="2023-10" db="EMBL/GenBank/DDBJ databases">
        <title>Two novel species belonging to the OM43/NOR5 clade.</title>
        <authorList>
            <person name="Park M."/>
        </authorList>
    </citation>
    <scope>NUCLEOTIDE SEQUENCE [LARGE SCALE GENOMIC DNA]</scope>
    <source>
        <strain evidence="6 7">IMCC43200</strain>
    </source>
</reference>
<name>A0ABZ0I729_9GAMM</name>
<dbReference type="InterPro" id="IPR003785">
    <property type="entry name" value="Creatininase/forma_Hydrolase"/>
</dbReference>
<evidence type="ECO:0000256" key="4">
    <source>
        <dbReference type="ARBA" id="ARBA00022833"/>
    </source>
</evidence>
<proteinExistence type="inferred from homology"/>
<dbReference type="InterPro" id="IPR024087">
    <property type="entry name" value="Creatininase-like_sf"/>
</dbReference>
<comment type="similarity">
    <text evidence="5">Belongs to the creatininase superfamily.</text>
</comment>
<keyword evidence="7" id="KW-1185">Reference proteome</keyword>
<dbReference type="SUPFAM" id="SSF102215">
    <property type="entry name" value="Creatininase"/>
    <property type="match status" value="1"/>
</dbReference>
<sequence>MLLSLSTWCDVEAYLQRSRSILLPIGSMEQHGPTGLIGTDAICPQVIAEAAAANNPDILVGPTFSVGCAQHHLGFPGSMTLRPSTMIAAIADWCASLRRHGFERIYWINGHGGNIATIAAAFAEVYAERSLSGPNSNIAALSMRQRNWWELPGVMSTCQRLHPKHEGSHATASEVAVTYAAYPEQVRNLVLDPKVAPNGGFTDAEDYRGRFADGRIGSDPTQATVAAGEEIIAVAAKALREDFLAFAAAKA</sequence>
<evidence type="ECO:0000256" key="5">
    <source>
        <dbReference type="ARBA" id="ARBA00024029"/>
    </source>
</evidence>
<dbReference type="Pfam" id="PF02633">
    <property type="entry name" value="Creatininase"/>
    <property type="match status" value="1"/>
</dbReference>
<keyword evidence="3" id="KW-0378">Hydrolase</keyword>
<gene>
    <name evidence="6" type="ORF">R0135_05580</name>
</gene>
<keyword evidence="4" id="KW-0862">Zinc</keyword>
<keyword evidence="2" id="KW-0479">Metal-binding</keyword>
<dbReference type="Gene3D" id="3.40.50.10310">
    <property type="entry name" value="Creatininase"/>
    <property type="match status" value="1"/>
</dbReference>
<accession>A0ABZ0I729</accession>
<dbReference type="PANTHER" id="PTHR35005">
    <property type="entry name" value="3-DEHYDRO-SCYLLO-INOSOSE HYDROLASE"/>
    <property type="match status" value="1"/>
</dbReference>
<evidence type="ECO:0000313" key="6">
    <source>
        <dbReference type="EMBL" id="WOJ94634.1"/>
    </source>
</evidence>
<comment type="cofactor">
    <cofactor evidence="1">
        <name>Zn(2+)</name>
        <dbReference type="ChEBI" id="CHEBI:29105"/>
    </cofactor>
</comment>
<evidence type="ECO:0000313" key="7">
    <source>
        <dbReference type="Proteomes" id="UP001626537"/>
    </source>
</evidence>
<dbReference type="EMBL" id="CP136864">
    <property type="protein sequence ID" value="WOJ94634.1"/>
    <property type="molecule type" value="Genomic_DNA"/>
</dbReference>
<dbReference type="RefSeq" id="WP_407349271.1">
    <property type="nucleotide sequence ID" value="NZ_CP136864.1"/>
</dbReference>
<dbReference type="PANTHER" id="PTHR35005:SF1">
    <property type="entry name" value="2-AMINO-5-FORMYLAMINO-6-RIBOSYLAMINOPYRIMIDIN-4(3H)-ONE 5'-MONOPHOSPHATE DEFORMYLASE"/>
    <property type="match status" value="1"/>
</dbReference>
<evidence type="ECO:0000256" key="1">
    <source>
        <dbReference type="ARBA" id="ARBA00001947"/>
    </source>
</evidence>